<protein>
    <submittedName>
        <fullName evidence="13">CRM-domain containing factor CFM3, chloroplastic/mitochondrial</fullName>
    </submittedName>
</protein>
<feature type="domain" description="CRM" evidence="12">
    <location>
        <begin position="239"/>
        <end position="335"/>
    </location>
</feature>
<dbReference type="Pfam" id="PF01985">
    <property type="entry name" value="CRS1_YhbY"/>
    <property type="match status" value="3"/>
</dbReference>
<evidence type="ECO:0000313" key="14">
    <source>
        <dbReference type="Proteomes" id="UP001558713"/>
    </source>
</evidence>
<name>A0ABD1AV46_CARAN</name>
<evidence type="ECO:0000256" key="5">
    <source>
        <dbReference type="ARBA" id="ARBA00022737"/>
    </source>
</evidence>
<feature type="compositionally biased region" description="Acidic residues" evidence="11">
    <location>
        <begin position="109"/>
        <end position="118"/>
    </location>
</feature>
<dbReference type="InterPro" id="IPR035920">
    <property type="entry name" value="YhbY-like_sf"/>
</dbReference>
<dbReference type="Gene3D" id="3.30.110.60">
    <property type="entry name" value="YhbY-like"/>
    <property type="match status" value="3"/>
</dbReference>
<dbReference type="SUPFAM" id="SSF75471">
    <property type="entry name" value="YhbY-like"/>
    <property type="match status" value="3"/>
</dbReference>
<keyword evidence="5" id="KW-0677">Repeat</keyword>
<keyword evidence="6 10" id="KW-0694">RNA-binding</keyword>
<evidence type="ECO:0000259" key="12">
    <source>
        <dbReference type="PROSITE" id="PS51295"/>
    </source>
</evidence>
<comment type="caution">
    <text evidence="13">The sequence shown here is derived from an EMBL/GenBank/DDBJ whole genome shotgun (WGS) entry which is preliminary data.</text>
</comment>
<evidence type="ECO:0000256" key="7">
    <source>
        <dbReference type="ARBA" id="ARBA00022946"/>
    </source>
</evidence>
<dbReference type="FunFam" id="3.30.110.60:FF:000002">
    <property type="entry name" value="CRS2-associated factor 1, chloroplastic"/>
    <property type="match status" value="2"/>
</dbReference>
<keyword evidence="7" id="KW-0809">Transit peptide</keyword>
<evidence type="ECO:0000256" key="9">
    <source>
        <dbReference type="ARBA" id="ARBA00023274"/>
    </source>
</evidence>
<evidence type="ECO:0000256" key="10">
    <source>
        <dbReference type="PROSITE-ProRule" id="PRU00626"/>
    </source>
</evidence>
<dbReference type="GO" id="GO:0000373">
    <property type="term" value="P:Group II intron splicing"/>
    <property type="evidence" value="ECO:0007669"/>
    <property type="project" value="UniProtKB-ARBA"/>
</dbReference>
<dbReference type="PROSITE" id="PS51295">
    <property type="entry name" value="CRM"/>
    <property type="match status" value="3"/>
</dbReference>
<proteinExistence type="predicted"/>
<keyword evidence="4" id="KW-0507">mRNA processing</keyword>
<feature type="domain" description="CRM" evidence="12">
    <location>
        <begin position="426"/>
        <end position="523"/>
    </location>
</feature>
<dbReference type="AlphaFoldDB" id="A0ABD1AV46"/>
<comment type="subcellular location">
    <subcellularLocation>
        <location evidence="1">Plastid</location>
        <location evidence="1">Chloroplast</location>
    </subcellularLocation>
</comment>
<dbReference type="GO" id="GO:0006397">
    <property type="term" value="P:mRNA processing"/>
    <property type="evidence" value="ECO:0007669"/>
    <property type="project" value="UniProtKB-KW"/>
</dbReference>
<feature type="domain" description="CRM" evidence="12">
    <location>
        <begin position="642"/>
        <end position="742"/>
    </location>
</feature>
<reference evidence="13 14" key="1">
    <citation type="submission" date="2024-04" db="EMBL/GenBank/DDBJ databases">
        <title>Genome assembly C_amara_ONT_v2.</title>
        <authorList>
            <person name="Yant L."/>
            <person name="Moore C."/>
            <person name="Slenker M."/>
        </authorList>
    </citation>
    <scope>NUCLEOTIDE SEQUENCE [LARGE SCALE GENOMIC DNA]</scope>
    <source>
        <tissue evidence="13">Leaf</tissue>
    </source>
</reference>
<keyword evidence="9" id="KW-0687">Ribonucleoprotein</keyword>
<evidence type="ECO:0000256" key="4">
    <source>
        <dbReference type="ARBA" id="ARBA00022664"/>
    </source>
</evidence>
<evidence type="ECO:0000256" key="6">
    <source>
        <dbReference type="ARBA" id="ARBA00022884"/>
    </source>
</evidence>
<dbReference type="SMART" id="SM01103">
    <property type="entry name" value="CRS1_YhbY"/>
    <property type="match status" value="3"/>
</dbReference>
<feature type="compositionally biased region" description="Basic and acidic residues" evidence="11">
    <location>
        <begin position="87"/>
        <end position="108"/>
    </location>
</feature>
<evidence type="ECO:0000256" key="11">
    <source>
        <dbReference type="SAM" id="MobiDB-lite"/>
    </source>
</evidence>
<organism evidence="13 14">
    <name type="scientific">Cardamine amara subsp. amara</name>
    <dbReference type="NCBI Taxonomy" id="228776"/>
    <lineage>
        <taxon>Eukaryota</taxon>
        <taxon>Viridiplantae</taxon>
        <taxon>Streptophyta</taxon>
        <taxon>Embryophyta</taxon>
        <taxon>Tracheophyta</taxon>
        <taxon>Spermatophyta</taxon>
        <taxon>Magnoliopsida</taxon>
        <taxon>eudicotyledons</taxon>
        <taxon>Gunneridae</taxon>
        <taxon>Pentapetalae</taxon>
        <taxon>rosids</taxon>
        <taxon>malvids</taxon>
        <taxon>Brassicales</taxon>
        <taxon>Brassicaceae</taxon>
        <taxon>Cardamineae</taxon>
        <taxon>Cardamine</taxon>
    </lineage>
</organism>
<evidence type="ECO:0000313" key="13">
    <source>
        <dbReference type="EMBL" id="KAL1210613.1"/>
    </source>
</evidence>
<keyword evidence="3" id="KW-0934">Plastid</keyword>
<dbReference type="EMBL" id="JBANAX010000394">
    <property type="protein sequence ID" value="KAL1210613.1"/>
    <property type="molecule type" value="Genomic_DNA"/>
</dbReference>
<dbReference type="PANTHER" id="PTHR31846">
    <property type="entry name" value="CRS1 / YHBY (CRM) DOMAIN-CONTAINING PROTEIN"/>
    <property type="match status" value="1"/>
</dbReference>
<keyword evidence="14" id="KW-1185">Reference proteome</keyword>
<dbReference type="GO" id="GO:0009507">
    <property type="term" value="C:chloroplast"/>
    <property type="evidence" value="ECO:0007669"/>
    <property type="project" value="UniProtKB-SubCell"/>
</dbReference>
<feature type="compositionally biased region" description="Acidic residues" evidence="11">
    <location>
        <begin position="807"/>
        <end position="819"/>
    </location>
</feature>
<dbReference type="PANTHER" id="PTHR31846:SF7">
    <property type="entry name" value="CRS1 _ YHBY (CRM) DOMAIN-CONTAINING PROTEIN"/>
    <property type="match status" value="1"/>
</dbReference>
<feature type="region of interest" description="Disordered" evidence="11">
    <location>
        <begin position="783"/>
        <end position="837"/>
    </location>
</feature>
<dbReference type="InterPro" id="IPR001890">
    <property type="entry name" value="RNA-binding_CRM"/>
</dbReference>
<evidence type="ECO:0000256" key="2">
    <source>
        <dbReference type="ARBA" id="ARBA00022528"/>
    </source>
</evidence>
<dbReference type="InterPro" id="IPR045278">
    <property type="entry name" value="CRS1/CFM2/CFM3"/>
</dbReference>
<accession>A0ABD1AV46</accession>
<dbReference type="Proteomes" id="UP001558713">
    <property type="component" value="Unassembled WGS sequence"/>
</dbReference>
<gene>
    <name evidence="13" type="ORF">V5N11_006929</name>
</gene>
<dbReference type="GO" id="GO:1990904">
    <property type="term" value="C:ribonucleoprotein complex"/>
    <property type="evidence" value="ECO:0007669"/>
    <property type="project" value="UniProtKB-KW"/>
</dbReference>
<keyword evidence="2" id="KW-0150">Chloroplast</keyword>
<evidence type="ECO:0000256" key="8">
    <source>
        <dbReference type="ARBA" id="ARBA00023187"/>
    </source>
</evidence>
<keyword evidence="8" id="KW-0508">mRNA splicing</keyword>
<evidence type="ECO:0000256" key="1">
    <source>
        <dbReference type="ARBA" id="ARBA00004229"/>
    </source>
</evidence>
<dbReference type="GO" id="GO:0003723">
    <property type="term" value="F:RNA binding"/>
    <property type="evidence" value="ECO:0007669"/>
    <property type="project" value="UniProtKB-UniRule"/>
</dbReference>
<evidence type="ECO:0000256" key="3">
    <source>
        <dbReference type="ARBA" id="ARBA00022640"/>
    </source>
</evidence>
<feature type="region of interest" description="Disordered" evidence="11">
    <location>
        <begin position="87"/>
        <end position="150"/>
    </location>
</feature>
<sequence length="837" mass="95964">MALCQFSLNLHTIFSSTSPSPQFRRLQPLDTSSKSNLLIRRLRFRSFNHTVRFNIRAVIDIDTHQRKKKRKPKPGFFEEISDKWSSRISPKSDKLPWQKQEEQIQHHEDEEDESEEDSSSGNGSSGNKTDSNRRYSASEPSSFPKPSGYMSAPWVNNGGSKALNFPSSSEQEIQSSSFDDGFSVNRYSKEKYFWNRTVDDNIREARDLDSDDGERGIIDSGKDKGIWRTRRSNTVEAERIVPEHELRRLRNIALRMVERVKVGSAGITQALVEAIHEKWEVDEVVKLKFGEPFSLNMKRTHEVLEKKTGGLVIWRSGSSVVLYRGISYKLKCVQSFIKQNNLDTRPEVLRSVEARDYIPEDANYPKNVPKEQLSELCELNDLLDELGPRFHDWTGCDPLPVDADLLPPYVEGYRVPFRILPQGVKPCLSNTEMTEMRRLARTSPPHFALGRSRELQGLAMAMVKLWAKSAIAKIAIKRGVENTRNERMAEELKRLTRGILVSRNKEYIVFYRGNDFMPPAVAEALTERQKEITEVLQTKEDQAREMASTRVTLTSLAKSPKTQLLAGTLAETIAASSRWAPEASSIDIEELKRESASIKRAALIRDLQLRLLYGKQKLRRAGRALAKVQKDLDPSDLPTDSEIITEEERLLFRKIGLSMDPFLLVGRREVYDGTIENMHLHWKHRELVKVIVRGKSLPQVKHIAISLEAESGGVLVSVDKTMKGYAIILYRGKNYQMPFRLRPSNLLTRRKAFARSIELQRREALKYHVADLEERIGLLKTGQDEDMETRKKSDGEEENLYLRVDESEFSSDEDESLEWESEKNETFLSSSSEEEEI</sequence>